<reference evidence="1 2" key="1">
    <citation type="journal article" date="2016" name="Genome Announc.">
        <title>Complete genome sequence of the hyperthermophilic and piezophilic archaeon Thermococcus barophilus Ch5, capable of growth at the expense of hydrogenogenesis from carbon monoxide and formate.</title>
        <authorList>
            <person name="Oger P."/>
            <person name="Sokolova T.G."/>
            <person name="Kozhevnikova D.A."/>
            <person name="Taranov E.A."/>
            <person name="Vannier P."/>
            <person name="Lee H.S."/>
            <person name="Kwon K.K."/>
            <person name="Kang S.G."/>
            <person name="Lee J.H."/>
            <person name="Bonch-Osmolovskaya E.A."/>
            <person name="Lebedinsky A.V."/>
        </authorList>
    </citation>
    <scope>NUCLEOTIDE SEQUENCE [LARGE SCALE GENOMIC DNA]</scope>
    <source>
        <strain evidence="2">Ch5</strain>
    </source>
</reference>
<protein>
    <submittedName>
        <fullName evidence="1">Uncharacterized protein</fullName>
    </submittedName>
</protein>
<organism evidence="1 2">
    <name type="scientific">Thermococcus barophilus</name>
    <dbReference type="NCBI Taxonomy" id="55802"/>
    <lineage>
        <taxon>Archaea</taxon>
        <taxon>Methanobacteriati</taxon>
        <taxon>Methanobacteriota</taxon>
        <taxon>Thermococci</taxon>
        <taxon>Thermococcales</taxon>
        <taxon>Thermococcaceae</taxon>
        <taxon>Thermococcus</taxon>
    </lineage>
</organism>
<proteinExistence type="predicted"/>
<dbReference type="AlphaFoldDB" id="A0A0S1XAD3"/>
<evidence type="ECO:0000313" key="2">
    <source>
        <dbReference type="Proteomes" id="UP000066042"/>
    </source>
</evidence>
<sequence length="167" mass="19865">MAGTISKIVRFEDEEEFLMDMENIMERFTYLTSRYGGGNVIEGFLLWDYVGIQDDEGIKIFRIGEFPYIEGTLKVDYETLRILERYFDEIESRWSDLSVEEIDYFIRMLNEALEREIVFYEAYDLGLNRDEAYLILNIKALHYLDRVVDAEDREVLEEAVGLLMKYV</sequence>
<name>A0A0S1XAD3_THEBA</name>
<gene>
    <name evidence="1" type="ORF">TBCH5v1_0774</name>
</gene>
<dbReference type="PATRIC" id="fig|55802.8.peg.769"/>
<dbReference type="Proteomes" id="UP000066042">
    <property type="component" value="Chromosome"/>
</dbReference>
<accession>A0A0S1XAD3</accession>
<dbReference type="RefSeq" id="WP_056933566.1">
    <property type="nucleotide sequence ID" value="NZ_CP013050.1"/>
</dbReference>
<dbReference type="GeneID" id="26136050"/>
<dbReference type="EMBL" id="CP013050">
    <property type="protein sequence ID" value="ALM74729.1"/>
    <property type="molecule type" value="Genomic_DNA"/>
</dbReference>
<evidence type="ECO:0000313" key="1">
    <source>
        <dbReference type="EMBL" id="ALM74729.1"/>
    </source>
</evidence>
<dbReference type="STRING" id="55802.TBCH5v1_0774"/>